<dbReference type="EMBL" id="JAPWTJ010000317">
    <property type="protein sequence ID" value="KAJ8979754.1"/>
    <property type="molecule type" value="Genomic_DNA"/>
</dbReference>
<feature type="transmembrane region" description="Helical" evidence="1">
    <location>
        <begin position="25"/>
        <end position="43"/>
    </location>
</feature>
<dbReference type="InterPro" id="IPR008485">
    <property type="entry name" value="JAMP"/>
</dbReference>
<evidence type="ECO:0000313" key="3">
    <source>
        <dbReference type="Proteomes" id="UP001162164"/>
    </source>
</evidence>
<protein>
    <submittedName>
        <fullName evidence="2">Uncharacterized protein</fullName>
    </submittedName>
</protein>
<evidence type="ECO:0000256" key="1">
    <source>
        <dbReference type="SAM" id="Phobius"/>
    </source>
</evidence>
<dbReference type="Pfam" id="PF05571">
    <property type="entry name" value="JAMP"/>
    <property type="match status" value="1"/>
</dbReference>
<reference evidence="2" key="1">
    <citation type="journal article" date="2023" name="Insect Mol. Biol.">
        <title>Genome sequencing provides insights into the evolution of gene families encoding plant cell wall-degrading enzymes in longhorned beetles.</title>
        <authorList>
            <person name="Shin N.R."/>
            <person name="Okamura Y."/>
            <person name="Kirsch R."/>
            <person name="Pauchet Y."/>
        </authorList>
    </citation>
    <scope>NUCLEOTIDE SEQUENCE</scope>
    <source>
        <strain evidence="2">MMC_N1</strain>
    </source>
</reference>
<evidence type="ECO:0000313" key="2">
    <source>
        <dbReference type="EMBL" id="KAJ8979754.1"/>
    </source>
</evidence>
<accession>A0ABQ9JP98</accession>
<name>A0ABQ9JP98_9CUCU</name>
<proteinExistence type="predicted"/>
<dbReference type="PANTHER" id="PTHR12740">
    <property type="entry name" value="JNK1/MAPK8-ASSOCIATED MEMBRANE PROTEIN"/>
    <property type="match status" value="1"/>
</dbReference>
<keyword evidence="3" id="KW-1185">Reference proteome</keyword>
<keyword evidence="1" id="KW-0472">Membrane</keyword>
<gene>
    <name evidence="2" type="ORF">NQ317_004741</name>
</gene>
<keyword evidence="1" id="KW-0812">Transmembrane</keyword>
<comment type="caution">
    <text evidence="2">The sequence shown here is derived from an EMBL/GenBank/DDBJ whole genome shotgun (WGS) entry which is preliminary data.</text>
</comment>
<organism evidence="2 3">
    <name type="scientific">Molorchus minor</name>
    <dbReference type="NCBI Taxonomy" id="1323400"/>
    <lineage>
        <taxon>Eukaryota</taxon>
        <taxon>Metazoa</taxon>
        <taxon>Ecdysozoa</taxon>
        <taxon>Arthropoda</taxon>
        <taxon>Hexapoda</taxon>
        <taxon>Insecta</taxon>
        <taxon>Pterygota</taxon>
        <taxon>Neoptera</taxon>
        <taxon>Endopterygota</taxon>
        <taxon>Coleoptera</taxon>
        <taxon>Polyphaga</taxon>
        <taxon>Cucujiformia</taxon>
        <taxon>Chrysomeloidea</taxon>
        <taxon>Cerambycidae</taxon>
        <taxon>Lamiinae</taxon>
        <taxon>Monochamini</taxon>
        <taxon>Molorchus</taxon>
    </lineage>
</organism>
<dbReference type="Proteomes" id="UP001162164">
    <property type="component" value="Unassembled WGS sequence"/>
</dbReference>
<keyword evidence="1" id="KW-1133">Transmembrane helix</keyword>
<dbReference type="PANTHER" id="PTHR12740:SF4">
    <property type="entry name" value="JNK1_MAPK8-ASSOCIATED MEMBRANE PROTEIN"/>
    <property type="match status" value="1"/>
</dbReference>
<sequence length="113" mass="12716">MSIYAAMYFIPILVLTHAVVGDYSFPYLVVILSVISCAAHFAIKMDQSITSLIVLDPSRTPQHCHPTRPLVSPCLWNYIHNAANRTPPAWSTYYSGSSTCPFLHFHGQIYRSQ</sequence>